<dbReference type="PANTHER" id="PTHR46111:SF1">
    <property type="entry name" value="RIBOSOMAL RNA SMALL SUBUNIT METHYLTRANSFERASE I"/>
    <property type="match status" value="1"/>
</dbReference>
<keyword evidence="3 6" id="KW-0489">Methyltransferase</keyword>
<dbReference type="InterPro" id="IPR035996">
    <property type="entry name" value="4pyrrol_Methylase_sf"/>
</dbReference>
<dbReference type="Proteomes" id="UP001597206">
    <property type="component" value="Unassembled WGS sequence"/>
</dbReference>
<proteinExistence type="inferred from homology"/>
<comment type="function">
    <text evidence="6">Catalyzes the 2'-O-methylation of the ribose of cytidine 1402 (C1402) in 16S rRNA.</text>
</comment>
<dbReference type="InterPro" id="IPR008189">
    <property type="entry name" value="rRNA_ssu_MeTfrase_I"/>
</dbReference>
<comment type="caution">
    <text evidence="9">The sequence shown here is derived from an EMBL/GenBank/DDBJ whole genome shotgun (WGS) entry which is preliminary data.</text>
</comment>
<feature type="domain" description="Tetrapyrrole methylase" evidence="7">
    <location>
        <begin position="6"/>
        <end position="206"/>
    </location>
</feature>
<keyword evidence="10" id="KW-1185">Reference proteome</keyword>
<sequence>MSEPGTLYVVATPIGNLGDITLRALETLKQVDAIAAEDTRHSVGLLRHFGISKPLIAVHEHNEQHSAEALLKRLQAGESIALVTDAGTPAVSDPGAVVVHAVLEAGLKVVPIPGASALITALSASGIVQTGFCFEGFLPASGSQRRKRLELIKAYPSTLILYEAPHRIIECVQDLQTVFGGERLLTIARELTKTFETIHISSLTEAVDWLQADSNQQRGEFVLLIHPAPEVKAEGLDDETQRILKRLLKDLPLKQAVALATDITGHKKNELYEAALALKDAV</sequence>
<dbReference type="Pfam" id="PF23016">
    <property type="entry name" value="RsmI_C"/>
    <property type="match status" value="1"/>
</dbReference>
<dbReference type="EMBL" id="JBHTLN010000002">
    <property type="protein sequence ID" value="MFD1123102.1"/>
    <property type="molecule type" value="Genomic_DNA"/>
</dbReference>
<dbReference type="PANTHER" id="PTHR46111">
    <property type="entry name" value="RIBOSOMAL RNA SMALL SUBUNIT METHYLTRANSFERASE I"/>
    <property type="match status" value="1"/>
</dbReference>
<evidence type="ECO:0000256" key="4">
    <source>
        <dbReference type="ARBA" id="ARBA00022679"/>
    </source>
</evidence>
<keyword evidence="1 6" id="KW-0963">Cytoplasm</keyword>
<evidence type="ECO:0000256" key="2">
    <source>
        <dbReference type="ARBA" id="ARBA00022552"/>
    </source>
</evidence>
<evidence type="ECO:0000256" key="3">
    <source>
        <dbReference type="ARBA" id="ARBA00022603"/>
    </source>
</evidence>
<dbReference type="PIRSF" id="PIRSF005917">
    <property type="entry name" value="MTase_YraL"/>
    <property type="match status" value="1"/>
</dbReference>
<feature type="domain" description="RsmI HTH" evidence="8">
    <location>
        <begin position="235"/>
        <end position="279"/>
    </location>
</feature>
<accession>A0ABW3PD31</accession>
<dbReference type="NCBIfam" id="TIGR00096">
    <property type="entry name" value="16S rRNA (cytidine(1402)-2'-O)-methyltransferase"/>
    <property type="match status" value="1"/>
</dbReference>
<comment type="subcellular location">
    <subcellularLocation>
        <location evidence="6">Cytoplasm</location>
    </subcellularLocation>
</comment>
<evidence type="ECO:0000259" key="7">
    <source>
        <dbReference type="Pfam" id="PF00590"/>
    </source>
</evidence>
<evidence type="ECO:0000256" key="1">
    <source>
        <dbReference type="ARBA" id="ARBA00022490"/>
    </source>
</evidence>
<dbReference type="RefSeq" id="WP_379034488.1">
    <property type="nucleotide sequence ID" value="NZ_JBHTLN010000002.1"/>
</dbReference>
<organism evidence="9 10">
    <name type="scientific">Methylophilus flavus</name>
    <dbReference type="NCBI Taxonomy" id="640084"/>
    <lineage>
        <taxon>Bacteria</taxon>
        <taxon>Pseudomonadati</taxon>
        <taxon>Pseudomonadota</taxon>
        <taxon>Betaproteobacteria</taxon>
        <taxon>Nitrosomonadales</taxon>
        <taxon>Methylophilaceae</taxon>
        <taxon>Methylophilus</taxon>
    </lineage>
</organism>
<dbReference type="EC" id="2.1.1.198" evidence="6"/>
<gene>
    <name evidence="6 9" type="primary">rsmI</name>
    <name evidence="9" type="ORF">ACFQ2T_11340</name>
</gene>
<evidence type="ECO:0000313" key="10">
    <source>
        <dbReference type="Proteomes" id="UP001597206"/>
    </source>
</evidence>
<protein>
    <recommendedName>
        <fullName evidence="6">Ribosomal RNA small subunit methyltransferase I</fullName>
        <ecNumber evidence="6">2.1.1.198</ecNumber>
    </recommendedName>
    <alternativeName>
        <fullName evidence="6">16S rRNA 2'-O-ribose C1402 methyltransferase</fullName>
    </alternativeName>
    <alternativeName>
        <fullName evidence="6">rRNA (cytidine-2'-O-)-methyltransferase RsmI</fullName>
    </alternativeName>
</protein>
<evidence type="ECO:0000256" key="6">
    <source>
        <dbReference type="HAMAP-Rule" id="MF_01877"/>
    </source>
</evidence>
<comment type="catalytic activity">
    <reaction evidence="6">
        <text>cytidine(1402) in 16S rRNA + S-adenosyl-L-methionine = 2'-O-methylcytidine(1402) in 16S rRNA + S-adenosyl-L-homocysteine + H(+)</text>
        <dbReference type="Rhea" id="RHEA:42924"/>
        <dbReference type="Rhea" id="RHEA-COMP:10285"/>
        <dbReference type="Rhea" id="RHEA-COMP:10286"/>
        <dbReference type="ChEBI" id="CHEBI:15378"/>
        <dbReference type="ChEBI" id="CHEBI:57856"/>
        <dbReference type="ChEBI" id="CHEBI:59789"/>
        <dbReference type="ChEBI" id="CHEBI:74495"/>
        <dbReference type="ChEBI" id="CHEBI:82748"/>
        <dbReference type="EC" id="2.1.1.198"/>
    </reaction>
</comment>
<comment type="similarity">
    <text evidence="6">Belongs to the methyltransferase superfamily. RsmI family.</text>
</comment>
<evidence type="ECO:0000259" key="8">
    <source>
        <dbReference type="Pfam" id="PF23016"/>
    </source>
</evidence>
<dbReference type="GO" id="GO:0008168">
    <property type="term" value="F:methyltransferase activity"/>
    <property type="evidence" value="ECO:0007669"/>
    <property type="project" value="UniProtKB-KW"/>
</dbReference>
<dbReference type="InterPro" id="IPR000878">
    <property type="entry name" value="4pyrrol_Mease"/>
</dbReference>
<dbReference type="InterPro" id="IPR014776">
    <property type="entry name" value="4pyrrole_Mease_sub2"/>
</dbReference>
<evidence type="ECO:0000256" key="5">
    <source>
        <dbReference type="ARBA" id="ARBA00022691"/>
    </source>
</evidence>
<keyword evidence="2 6" id="KW-0698">rRNA processing</keyword>
<reference evidence="10" key="1">
    <citation type="journal article" date="2019" name="Int. J. Syst. Evol. Microbiol.">
        <title>The Global Catalogue of Microorganisms (GCM) 10K type strain sequencing project: providing services to taxonomists for standard genome sequencing and annotation.</title>
        <authorList>
            <consortium name="The Broad Institute Genomics Platform"/>
            <consortium name="The Broad Institute Genome Sequencing Center for Infectious Disease"/>
            <person name="Wu L."/>
            <person name="Ma J."/>
        </authorList>
    </citation>
    <scope>NUCLEOTIDE SEQUENCE [LARGE SCALE GENOMIC DNA]</scope>
    <source>
        <strain evidence="10">CCUG 58411</strain>
    </source>
</reference>
<dbReference type="CDD" id="cd11648">
    <property type="entry name" value="RsmI"/>
    <property type="match status" value="1"/>
</dbReference>
<keyword evidence="5 6" id="KW-0949">S-adenosyl-L-methionine</keyword>
<dbReference type="GO" id="GO:0032259">
    <property type="term" value="P:methylation"/>
    <property type="evidence" value="ECO:0007669"/>
    <property type="project" value="UniProtKB-KW"/>
</dbReference>
<dbReference type="HAMAP" id="MF_01877">
    <property type="entry name" value="16SrRNA_methyltr_I"/>
    <property type="match status" value="1"/>
</dbReference>
<keyword evidence="4 6" id="KW-0808">Transferase</keyword>
<evidence type="ECO:0000313" key="9">
    <source>
        <dbReference type="EMBL" id="MFD1123102.1"/>
    </source>
</evidence>
<dbReference type="Gene3D" id="3.40.1010.10">
    <property type="entry name" value="Cobalt-precorrin-4 Transmethylase, Domain 1"/>
    <property type="match status" value="1"/>
</dbReference>
<dbReference type="InterPro" id="IPR014777">
    <property type="entry name" value="4pyrrole_Mease_sub1"/>
</dbReference>
<dbReference type="Pfam" id="PF00590">
    <property type="entry name" value="TP_methylase"/>
    <property type="match status" value="1"/>
</dbReference>
<dbReference type="InterPro" id="IPR053910">
    <property type="entry name" value="RsmI_HTH"/>
</dbReference>
<dbReference type="SUPFAM" id="SSF53790">
    <property type="entry name" value="Tetrapyrrole methylase"/>
    <property type="match status" value="1"/>
</dbReference>
<dbReference type="Gene3D" id="3.30.950.10">
    <property type="entry name" value="Methyltransferase, Cobalt-precorrin-4 Transmethylase, Domain 2"/>
    <property type="match status" value="1"/>
</dbReference>
<name>A0ABW3PD31_9PROT</name>